<comment type="caution">
    <text evidence="2">The sequence shown here is derived from an EMBL/GenBank/DDBJ whole genome shotgun (WGS) entry which is preliminary data.</text>
</comment>
<evidence type="ECO:0008006" key="4">
    <source>
        <dbReference type="Google" id="ProtNLM"/>
    </source>
</evidence>
<evidence type="ECO:0000256" key="1">
    <source>
        <dbReference type="SAM" id="MobiDB-lite"/>
    </source>
</evidence>
<dbReference type="GO" id="GO:0072344">
    <property type="term" value="P:rescue of stalled ribosome"/>
    <property type="evidence" value="ECO:0007669"/>
    <property type="project" value="TreeGrafter"/>
</dbReference>
<feature type="compositionally biased region" description="Basic residues" evidence="1">
    <location>
        <begin position="80"/>
        <end position="91"/>
    </location>
</feature>
<keyword evidence="3" id="KW-1185">Reference proteome</keyword>
<gene>
    <name evidence="2" type="ORF">KQ657_001529</name>
</gene>
<feature type="region of interest" description="Disordered" evidence="1">
    <location>
        <begin position="1"/>
        <end position="105"/>
    </location>
</feature>
<dbReference type="Pfam" id="PF04910">
    <property type="entry name" value="Tcf25"/>
    <property type="match status" value="1"/>
</dbReference>
<dbReference type="EMBL" id="JAHMUF010000016">
    <property type="protein sequence ID" value="KAG7192746.1"/>
    <property type="molecule type" value="Genomic_DNA"/>
</dbReference>
<feature type="compositionally biased region" description="Polar residues" evidence="1">
    <location>
        <begin position="92"/>
        <end position="101"/>
    </location>
</feature>
<accession>A0A9P8AHF3</accession>
<dbReference type="GeneID" id="66114903"/>
<evidence type="ECO:0000313" key="3">
    <source>
        <dbReference type="Proteomes" id="UP000790833"/>
    </source>
</evidence>
<dbReference type="AlphaFoldDB" id="A0A9P8AHF3"/>
<proteinExistence type="predicted"/>
<dbReference type="OrthoDB" id="205993at2759"/>
<sequence length="697" mass="79512">MSSRQLRKLERQRLENSATPEPQEDVDDKPQFNVLNPPAKSFNAFAFLNDDDVDDNDDGNEDEDKSDTQYQPLPKTESKPKKKLKKLKKLKSASNIKQTEGNSDDELDKVLAELEKERAFKNSSQAQELVDPEEEEDWEEEYDISNVPVEHCDVDFKFFTTKRLQLSLSLLSIQDVQNLDPDYELQALFGKLSMETIDDANSTTSLAISPEVLQQFKKIARLTRGWGGKDRKSVPGTSRKLLLTRIKDDYLPTTIKPMTMDEISAPEPLVEYFIYKETNMNEPKLERFHYEISRLKKESSSLGVTYFEFGKVDSSSEKAADAMFIDAVVLYPNPEVLMRQLQTNPYHTPTLLQTAMVLLRQGDNKLAANSLIEKALFTFDRCFHPSFHTLLAEGKTELIRLPYCRFMNRQFYLCLFRYIIGLGERATFSTGTAYCKWLLALSPAEDPLGVRYFIDFYAMKAEQYKYILKFVESPLATTYEHWLTPGLAFSSVLALLHLNEKEKAKERLKLAYNRFPYLSYKLLEVHSHQDSVKFKATPSACEAVEAETYLVRFGALWENAQHRQWLCDGLVELFNTQTITSGQKNKKSMFSALQDMLGLTNVEHEIPSNLVRFAILSGEGRIMARLPQDIFSRDDMMEYDPLPPKSSNVGGSIDGIIGGGGSAVTDVLMDYVDPRLLSQAVELRLTAPPEAWSDEEN</sequence>
<dbReference type="PANTHER" id="PTHR22684">
    <property type="entry name" value="NULP1-RELATED"/>
    <property type="match status" value="1"/>
</dbReference>
<evidence type="ECO:0000313" key="2">
    <source>
        <dbReference type="EMBL" id="KAG7192746.1"/>
    </source>
</evidence>
<dbReference type="GO" id="GO:1990112">
    <property type="term" value="C:RQC complex"/>
    <property type="evidence" value="ECO:0007669"/>
    <property type="project" value="TreeGrafter"/>
</dbReference>
<protein>
    <recommendedName>
        <fullName evidence="4">Transcription factor 25</fullName>
    </recommendedName>
</protein>
<dbReference type="GO" id="GO:1990116">
    <property type="term" value="P:ribosome-associated ubiquitin-dependent protein catabolic process"/>
    <property type="evidence" value="ECO:0007669"/>
    <property type="project" value="TreeGrafter"/>
</dbReference>
<dbReference type="RefSeq" id="XP_043048296.1">
    <property type="nucleotide sequence ID" value="XM_043192324.1"/>
</dbReference>
<feature type="compositionally biased region" description="Acidic residues" evidence="1">
    <location>
        <begin position="49"/>
        <end position="65"/>
    </location>
</feature>
<name>A0A9P8AHF3_9ASCO</name>
<dbReference type="PANTHER" id="PTHR22684:SF0">
    <property type="entry name" value="RIBOSOME QUALITY CONTROL COMPLEX SUBUNIT TCF25"/>
    <property type="match status" value="1"/>
</dbReference>
<dbReference type="InterPro" id="IPR006994">
    <property type="entry name" value="TCF25/Rqc1"/>
</dbReference>
<dbReference type="Proteomes" id="UP000790833">
    <property type="component" value="Unassembled WGS sequence"/>
</dbReference>
<reference evidence="2" key="1">
    <citation type="submission" date="2021-03" db="EMBL/GenBank/DDBJ databases">
        <authorList>
            <person name="Palmer J.M."/>
        </authorList>
    </citation>
    <scope>NUCLEOTIDE SEQUENCE</scope>
    <source>
        <strain evidence="2">ARV_011</strain>
    </source>
</reference>
<organism evidence="2 3">
    <name type="scientific">Scheffersomyces spartinae</name>
    <dbReference type="NCBI Taxonomy" id="45513"/>
    <lineage>
        <taxon>Eukaryota</taxon>
        <taxon>Fungi</taxon>
        <taxon>Dikarya</taxon>
        <taxon>Ascomycota</taxon>
        <taxon>Saccharomycotina</taxon>
        <taxon>Pichiomycetes</taxon>
        <taxon>Debaryomycetaceae</taxon>
        <taxon>Scheffersomyces</taxon>
    </lineage>
</organism>